<accession>A0A177WKD2</accession>
<dbReference type="AlphaFoldDB" id="A0A177WKD2"/>
<evidence type="ECO:0000313" key="1">
    <source>
        <dbReference type="EMBL" id="OAJ40563.1"/>
    </source>
</evidence>
<sequence length="304" mass="33937">MALPRVMAAMGLGSIPMQTSVSLAPKLLSAAKVSTRLPLFFGKTLNRWQLYATRAPARSLFQLPLNTFRFSLVNSLHTNSWLESLDPRLRRQVVLDGLLRFQSRTPVDDLADTIDHQPNISEPPATAGNQQDVFITMHLYDHSTKPSSITPSLQSLSMNHIREIQTAADRHYEHMHKVSLTLQRLLAAGASDVRVTECENGGLNIKVVVPTVLIGGADVEVWLREHGIDPTCTHFKIELDTTQHISSDATQLPSSDIESFLSMLEEFKESSNSMFVSKQPSDIVSHRQTQDQLLSQYHAMNCLL</sequence>
<dbReference type="VEuPathDB" id="FungiDB:BDEG_24281"/>
<dbReference type="EMBL" id="DS022304">
    <property type="protein sequence ID" value="OAJ40563.1"/>
    <property type="molecule type" value="Genomic_DNA"/>
</dbReference>
<protein>
    <submittedName>
        <fullName evidence="1">Uncharacterized protein</fullName>
    </submittedName>
</protein>
<dbReference type="Proteomes" id="UP000077115">
    <property type="component" value="Unassembled WGS sequence"/>
</dbReference>
<reference evidence="1 2" key="2">
    <citation type="submission" date="2016-05" db="EMBL/GenBank/DDBJ databases">
        <title>Lineage-specific infection strategies underlie the spectrum of fungal disease in amphibians.</title>
        <authorList>
            <person name="Cuomo C.A."/>
            <person name="Farrer R.A."/>
            <person name="James T."/>
            <person name="Longcore J."/>
            <person name="Birren B."/>
        </authorList>
    </citation>
    <scope>NUCLEOTIDE SEQUENCE [LARGE SCALE GENOMIC DNA]</scope>
    <source>
        <strain evidence="1 2">JEL423</strain>
    </source>
</reference>
<evidence type="ECO:0000313" key="2">
    <source>
        <dbReference type="Proteomes" id="UP000077115"/>
    </source>
</evidence>
<organism evidence="1 2">
    <name type="scientific">Batrachochytrium dendrobatidis (strain JEL423)</name>
    <dbReference type="NCBI Taxonomy" id="403673"/>
    <lineage>
        <taxon>Eukaryota</taxon>
        <taxon>Fungi</taxon>
        <taxon>Fungi incertae sedis</taxon>
        <taxon>Chytridiomycota</taxon>
        <taxon>Chytridiomycota incertae sedis</taxon>
        <taxon>Chytridiomycetes</taxon>
        <taxon>Rhizophydiales</taxon>
        <taxon>Rhizophydiales incertae sedis</taxon>
        <taxon>Batrachochytrium</taxon>
    </lineage>
</organism>
<proteinExistence type="predicted"/>
<name>A0A177WKD2_BATDL</name>
<reference evidence="1 2" key="1">
    <citation type="submission" date="2006-10" db="EMBL/GenBank/DDBJ databases">
        <title>The Genome Sequence of Batrachochytrium dendrobatidis JEL423.</title>
        <authorList>
            <consortium name="The Broad Institute Genome Sequencing Platform"/>
            <person name="Birren B."/>
            <person name="Lander E."/>
            <person name="Galagan J."/>
            <person name="Cuomo C."/>
            <person name="Devon K."/>
            <person name="Jaffe D."/>
            <person name="Butler J."/>
            <person name="Alvarez P."/>
            <person name="Gnerre S."/>
            <person name="Grabherr M."/>
            <person name="Kleber M."/>
            <person name="Mauceli E."/>
            <person name="Brockman W."/>
            <person name="Young S."/>
            <person name="LaButti K."/>
            <person name="Sykes S."/>
            <person name="DeCaprio D."/>
            <person name="Crawford M."/>
            <person name="Koehrsen M."/>
            <person name="Engels R."/>
            <person name="Montgomery P."/>
            <person name="Pearson M."/>
            <person name="Howarth C."/>
            <person name="Larson L."/>
            <person name="White J."/>
            <person name="O'Leary S."/>
            <person name="Kodira C."/>
            <person name="Zeng Q."/>
            <person name="Yandava C."/>
            <person name="Alvarado L."/>
            <person name="Longcore J."/>
            <person name="James T."/>
        </authorList>
    </citation>
    <scope>NUCLEOTIDE SEQUENCE [LARGE SCALE GENOMIC DNA]</scope>
    <source>
        <strain evidence="1 2">JEL423</strain>
    </source>
</reference>
<gene>
    <name evidence="1" type="ORF">BDEG_24281</name>
</gene>